<organism evidence="3 4">
    <name type="scientific">Denitromonas iodatirespirans</name>
    <dbReference type="NCBI Taxonomy" id="2795389"/>
    <lineage>
        <taxon>Bacteria</taxon>
        <taxon>Pseudomonadati</taxon>
        <taxon>Pseudomonadota</taxon>
        <taxon>Betaproteobacteria</taxon>
        <taxon>Rhodocyclales</taxon>
        <taxon>Zoogloeaceae</taxon>
        <taxon>Denitromonas</taxon>
    </lineage>
</organism>
<feature type="domain" description="Large polyvalent protein-associated" evidence="2">
    <location>
        <begin position="153"/>
        <end position="240"/>
    </location>
</feature>
<dbReference type="InterPro" id="IPR040677">
    <property type="entry name" value="LPD7"/>
</dbReference>
<feature type="region of interest" description="Disordered" evidence="1">
    <location>
        <begin position="113"/>
        <end position="143"/>
    </location>
</feature>
<evidence type="ECO:0000259" key="2">
    <source>
        <dbReference type="Pfam" id="PF18821"/>
    </source>
</evidence>
<name>A0A944DDE7_DENI1</name>
<feature type="compositionally biased region" description="Basic and acidic residues" evidence="1">
    <location>
        <begin position="235"/>
        <end position="248"/>
    </location>
</feature>
<protein>
    <recommendedName>
        <fullName evidence="2">Large polyvalent protein-associated domain-containing protein</fullName>
    </recommendedName>
</protein>
<keyword evidence="3" id="KW-0614">Plasmid</keyword>
<reference evidence="4" key="1">
    <citation type="journal article" date="2022" name="ISME J.">
        <title>Genetic and phylogenetic analysis of dissimilatory iodate-reducing bacteria identifies potential niches across the world's oceans.</title>
        <authorList>
            <person name="Reyes-Umana V."/>
            <person name="Henning Z."/>
            <person name="Lee K."/>
            <person name="Barnum T.P."/>
            <person name="Coates J.D."/>
        </authorList>
    </citation>
    <scope>NUCLEOTIDE SEQUENCE [LARGE SCALE GENOMIC DNA]</scope>
    <source>
        <strain evidence="4">IR12</strain>
    </source>
</reference>
<feature type="compositionally biased region" description="Basic and acidic residues" evidence="1">
    <location>
        <begin position="457"/>
        <end position="477"/>
    </location>
</feature>
<feature type="region of interest" description="Disordered" evidence="1">
    <location>
        <begin position="234"/>
        <end position="262"/>
    </location>
</feature>
<dbReference type="Proteomes" id="UP000694660">
    <property type="component" value="Unassembled WGS sequence"/>
</dbReference>
<dbReference type="RefSeq" id="WP_214362988.1">
    <property type="nucleotide sequence ID" value="NZ_JAEKFT010000023.1"/>
</dbReference>
<feature type="compositionally biased region" description="Polar residues" evidence="1">
    <location>
        <begin position="249"/>
        <end position="258"/>
    </location>
</feature>
<dbReference type="EMBL" id="JAEKFT010000023">
    <property type="protein sequence ID" value="MBT0963016.1"/>
    <property type="molecule type" value="Genomic_DNA"/>
</dbReference>
<sequence length="477" mass="52568">MADYSDTGVFNVDGQWATSINYEIKVVPDGVTSVDLQFKNGRANVAKTQLTLEQAREVLGQDNFSTIEKELKERGENTGVGQLRGRHLRFRQVTLPDFEHKTAENTIALDSRTARKEEIAESKDKPPSRAIESNDPEVTSKRKMQSVMVPAAVEQKFIHVGDNYYFRDQTLAFVDKGTKLKAESQNVEVVRSLVAIAEAREWQSITVTGTEQFRRDVWRDAAARGISVRGYTPTEIERQQLENKKSATNERASNNTADRQPIPAGATIGKLVAAGAAPYQFKEGNTPSFQATIETEQGNTTLWGADLKRALNQSKSQAKIGDMVVIQSTGSQPVTVKVPDQQGVFQPEVRAKKSWSIEKADYLKEQAGKAEAIRTSSPETAAAVANEHPSLSSALAAVYLQAQFARNKGMSQADSERMATMVKERFAASIERGEDINLKRLERELALANPRAAAAAKHPELAIEAPEKNSRESAHAR</sequence>
<evidence type="ECO:0000313" key="3">
    <source>
        <dbReference type="EMBL" id="MBT0963016.1"/>
    </source>
</evidence>
<accession>A0A944DDE7</accession>
<feature type="compositionally biased region" description="Basic and acidic residues" evidence="1">
    <location>
        <begin position="113"/>
        <end position="127"/>
    </location>
</feature>
<geneLocation type="plasmid" evidence="3">
    <name>unnamed1</name>
</geneLocation>
<comment type="caution">
    <text evidence="3">The sequence shown here is derived from an EMBL/GenBank/DDBJ whole genome shotgun (WGS) entry which is preliminary data.</text>
</comment>
<dbReference type="AlphaFoldDB" id="A0A944DDE7"/>
<proteinExistence type="predicted"/>
<evidence type="ECO:0000313" key="4">
    <source>
        <dbReference type="Proteomes" id="UP000694660"/>
    </source>
</evidence>
<keyword evidence="4" id="KW-1185">Reference proteome</keyword>
<feature type="region of interest" description="Disordered" evidence="1">
    <location>
        <begin position="452"/>
        <end position="477"/>
    </location>
</feature>
<dbReference type="Pfam" id="PF18821">
    <property type="entry name" value="LPD7"/>
    <property type="match status" value="1"/>
</dbReference>
<gene>
    <name evidence="3" type="ORF">I8J34_17680</name>
</gene>
<evidence type="ECO:0000256" key="1">
    <source>
        <dbReference type="SAM" id="MobiDB-lite"/>
    </source>
</evidence>